<keyword evidence="3" id="KW-0285">Flavoprotein</keyword>
<dbReference type="SUPFAM" id="SSF51679">
    <property type="entry name" value="Bacterial luciferase-like"/>
    <property type="match status" value="1"/>
</dbReference>
<accession>A0A0B6AA96</accession>
<dbReference type="Gene3D" id="3.20.20.30">
    <property type="entry name" value="Luciferase-like domain"/>
    <property type="match status" value="1"/>
</dbReference>
<evidence type="ECO:0000259" key="7">
    <source>
        <dbReference type="Pfam" id="PF00296"/>
    </source>
</evidence>
<keyword evidence="4" id="KW-0288">FMN</keyword>
<dbReference type="NCBIfam" id="TIGR03565">
    <property type="entry name" value="alk_sulf_monoox"/>
    <property type="match status" value="1"/>
</dbReference>
<dbReference type="GO" id="GO:0046306">
    <property type="term" value="P:alkanesulfonate catabolic process"/>
    <property type="evidence" value="ECO:0007669"/>
    <property type="project" value="TreeGrafter"/>
</dbReference>
<reference evidence="8 9" key="1">
    <citation type="journal article" date="2015" name="Genome Announc.">
        <title>Complete genome sequences for 35 biothreat assay-relevant bacillus species.</title>
        <authorList>
            <person name="Johnson S.L."/>
            <person name="Daligault H.E."/>
            <person name="Davenport K.W."/>
            <person name="Jaissle J."/>
            <person name="Frey K.G."/>
            <person name="Ladner J.T."/>
            <person name="Broomall S.M."/>
            <person name="Bishop-Lilly K.A."/>
            <person name="Bruce D.C."/>
            <person name="Gibbons H.S."/>
            <person name="Coyne S.R."/>
            <person name="Lo C.C."/>
            <person name="Meincke L."/>
            <person name="Munk A.C."/>
            <person name="Koroleva G.I."/>
            <person name="Rosenzweig C.N."/>
            <person name="Palacios G.F."/>
            <person name="Redden C.L."/>
            <person name="Minogue T.D."/>
            <person name="Chain P.S."/>
        </authorList>
    </citation>
    <scope>NUCLEOTIDE SEQUENCE [LARGE SCALE GENOMIC DNA]</scope>
    <source>
        <strain evidence="9">ATCC 14581 / DSM 32 / JCM 2506 / NBRC 15308 / NCIMB 9376 / NCTC 10342 / NRRL B-14308 / VKM B-512</strain>
    </source>
</reference>
<evidence type="ECO:0000256" key="1">
    <source>
        <dbReference type="ARBA" id="ARBA00007044"/>
    </source>
</evidence>
<evidence type="ECO:0000256" key="3">
    <source>
        <dbReference type="ARBA" id="ARBA00022630"/>
    </source>
</evidence>
<dbReference type="GO" id="GO:0008726">
    <property type="term" value="F:alkanesulfonate monooxygenase activity"/>
    <property type="evidence" value="ECO:0007669"/>
    <property type="project" value="UniProtKB-EC"/>
</dbReference>
<evidence type="ECO:0000256" key="2">
    <source>
        <dbReference type="ARBA" id="ARBA00012113"/>
    </source>
</evidence>
<dbReference type="Pfam" id="PF00296">
    <property type="entry name" value="Bac_luciferase"/>
    <property type="match status" value="1"/>
</dbReference>
<name>A0A0B6AA96_PRIM2</name>
<dbReference type="KEGG" id="bmeg:BG04_5419"/>
<dbReference type="InterPro" id="IPR019911">
    <property type="entry name" value="Alkanesulphonate_mOase_FMN-dep"/>
</dbReference>
<dbReference type="EMBL" id="CP009920">
    <property type="protein sequence ID" value="AJI21875.1"/>
    <property type="molecule type" value="Genomic_DNA"/>
</dbReference>
<dbReference type="EC" id="1.14.14.5" evidence="2"/>
<protein>
    <recommendedName>
        <fullName evidence="2">alkanesulfonate monooxygenase</fullName>
        <ecNumber evidence="2">1.14.14.5</ecNumber>
    </recommendedName>
</protein>
<comment type="similarity">
    <text evidence="1">Belongs to the SsuD family.</text>
</comment>
<feature type="domain" description="Luciferase-like" evidence="7">
    <location>
        <begin position="1"/>
        <end position="325"/>
    </location>
</feature>
<dbReference type="Proteomes" id="UP000031829">
    <property type="component" value="Chromosome"/>
</dbReference>
<proteinExistence type="inferred from homology"/>
<dbReference type="PANTHER" id="PTHR42847">
    <property type="entry name" value="ALKANESULFONATE MONOOXYGENASE"/>
    <property type="match status" value="1"/>
</dbReference>
<dbReference type="InterPro" id="IPR036661">
    <property type="entry name" value="Luciferase-like_sf"/>
</dbReference>
<organism evidence="8 9">
    <name type="scientific">Priestia megaterium (strain ATCC 14581 / DSM 32 / CCUG 1817 / JCM 2506 / NBRC 15308 / NCIMB 9376 / NCTC 10342 / NRRL B-14308 / VKM B-512 / Ford 19)</name>
    <name type="common">Bacillus megaterium</name>
    <dbReference type="NCBI Taxonomy" id="1348623"/>
    <lineage>
        <taxon>Bacteria</taxon>
        <taxon>Bacillati</taxon>
        <taxon>Bacillota</taxon>
        <taxon>Bacilli</taxon>
        <taxon>Bacillales</taxon>
        <taxon>Bacillaceae</taxon>
        <taxon>Priestia</taxon>
    </lineage>
</organism>
<dbReference type="HOGENOM" id="CLU_027853_1_0_9"/>
<dbReference type="InterPro" id="IPR011251">
    <property type="entry name" value="Luciferase-like_dom"/>
</dbReference>
<dbReference type="PANTHER" id="PTHR42847:SF4">
    <property type="entry name" value="ALKANESULFONATE MONOOXYGENASE-RELATED"/>
    <property type="match status" value="1"/>
</dbReference>
<evidence type="ECO:0000256" key="5">
    <source>
        <dbReference type="ARBA" id="ARBA00023002"/>
    </source>
</evidence>
<evidence type="ECO:0000313" key="8">
    <source>
        <dbReference type="EMBL" id="AJI21875.1"/>
    </source>
</evidence>
<evidence type="ECO:0000256" key="4">
    <source>
        <dbReference type="ARBA" id="ARBA00022643"/>
    </source>
</evidence>
<dbReference type="RefSeq" id="WP_034650998.1">
    <property type="nucleotide sequence ID" value="NZ_BCVB01000011.1"/>
</dbReference>
<keyword evidence="6 8" id="KW-0503">Monooxygenase</keyword>
<evidence type="ECO:0000313" key="9">
    <source>
        <dbReference type="Proteomes" id="UP000031829"/>
    </source>
</evidence>
<dbReference type="GeneID" id="93643365"/>
<dbReference type="NCBIfam" id="NF001939">
    <property type="entry name" value="PRK00719.1"/>
    <property type="match status" value="1"/>
</dbReference>
<gene>
    <name evidence="8" type="primary">ssuD</name>
    <name evidence="8" type="ORF">BG04_5419</name>
</gene>
<keyword evidence="5 8" id="KW-0560">Oxidoreductase</keyword>
<dbReference type="CDD" id="cd01094">
    <property type="entry name" value="Alkanesulfonate_monoxygenase"/>
    <property type="match status" value="1"/>
</dbReference>
<dbReference type="AlphaFoldDB" id="A0A0B6AA96"/>
<sequence>MNILWFFPTAGDGHYLGTTEGSRTSDIHYLKQIAHGLDYLGYDGALLPTGSNCEDSWVIASALASVTNRLKFLIALRPGVMSPTLSARMASTFDQMSNGRLMLNIVTGGDPVEQATYGNYLSHDKRYELTDEFLTIWRDVMEGKKVDYKGEYVDVTGAYIPSPPIQKPYPPLYFGGSSPAGKEVGAKHADVYLLWGEPPAVIKTKIDDMKEKAANEGRDIRFGIRLHVIVRESEDEAWESADKLIKHVNDDTIKAFQDKFASFDSTAQKTQSSLHSGTKDRGALEIAPNLWAGIGLAREGAGTALVGSPEIVADRLKEYKELGIDTFILSGYPHLEEAYTFAELVFPHIQKERSKR</sequence>
<dbReference type="InterPro" id="IPR050172">
    <property type="entry name" value="SsuD_RutA_monooxygenase"/>
</dbReference>
<evidence type="ECO:0000256" key="6">
    <source>
        <dbReference type="ARBA" id="ARBA00023033"/>
    </source>
</evidence>